<evidence type="ECO:0000256" key="2">
    <source>
        <dbReference type="ARBA" id="ARBA00022475"/>
    </source>
</evidence>
<dbReference type="RefSeq" id="WP_134757063.1">
    <property type="nucleotide sequence ID" value="NZ_MYFO02000016.1"/>
</dbReference>
<reference evidence="8 9" key="1">
    <citation type="submission" date="2017-03" db="EMBL/GenBank/DDBJ databases">
        <title>Isolation of Levoglucosan Utilizing Bacteria.</title>
        <authorList>
            <person name="Arya A.S."/>
        </authorList>
    </citation>
    <scope>NUCLEOTIDE SEQUENCE [LARGE SCALE GENOMIC DNA]</scope>
    <source>
        <strain evidence="8 9">MEC069</strain>
    </source>
</reference>
<evidence type="ECO:0000259" key="5">
    <source>
        <dbReference type="PROSITE" id="PS50883"/>
    </source>
</evidence>
<evidence type="ECO:0008006" key="10">
    <source>
        <dbReference type="Google" id="ProtNLM"/>
    </source>
</evidence>
<dbReference type="InterPro" id="IPR035919">
    <property type="entry name" value="EAL_sf"/>
</dbReference>
<accession>A0A4Y8PS34</accession>
<dbReference type="EMBL" id="MYFO01000046">
    <property type="protein sequence ID" value="TFE83594.1"/>
    <property type="molecule type" value="Genomic_DNA"/>
</dbReference>
<dbReference type="InterPro" id="IPR000160">
    <property type="entry name" value="GGDEF_dom"/>
</dbReference>
<evidence type="ECO:0000313" key="8">
    <source>
        <dbReference type="EMBL" id="TFE83594.1"/>
    </source>
</evidence>
<evidence type="ECO:0000313" key="9">
    <source>
        <dbReference type="Proteomes" id="UP000298246"/>
    </source>
</evidence>
<dbReference type="OrthoDB" id="9759607at2"/>
<dbReference type="Pfam" id="PF00563">
    <property type="entry name" value="EAL"/>
    <property type="match status" value="1"/>
</dbReference>
<dbReference type="Gene3D" id="3.20.20.450">
    <property type="entry name" value="EAL domain"/>
    <property type="match status" value="1"/>
</dbReference>
<dbReference type="SMART" id="SM00267">
    <property type="entry name" value="GGDEF"/>
    <property type="match status" value="1"/>
</dbReference>
<feature type="domain" description="GGDEF" evidence="7">
    <location>
        <begin position="423"/>
        <end position="556"/>
    </location>
</feature>
<dbReference type="InterPro" id="IPR043128">
    <property type="entry name" value="Rev_trsase/Diguanyl_cyclase"/>
</dbReference>
<dbReference type="FunFam" id="3.30.70.270:FF:000001">
    <property type="entry name" value="Diguanylate cyclase domain protein"/>
    <property type="match status" value="1"/>
</dbReference>
<keyword evidence="2" id="KW-1003">Cell membrane</keyword>
<dbReference type="PROSITE" id="PS50885">
    <property type="entry name" value="HAMP"/>
    <property type="match status" value="1"/>
</dbReference>
<dbReference type="InterPro" id="IPR001633">
    <property type="entry name" value="EAL_dom"/>
</dbReference>
<dbReference type="GO" id="GO:0007165">
    <property type="term" value="P:signal transduction"/>
    <property type="evidence" value="ECO:0007669"/>
    <property type="project" value="InterPro"/>
</dbReference>
<dbReference type="PROSITE" id="PS50883">
    <property type="entry name" value="EAL"/>
    <property type="match status" value="1"/>
</dbReference>
<dbReference type="PANTHER" id="PTHR44757">
    <property type="entry name" value="DIGUANYLATE CYCLASE DGCP"/>
    <property type="match status" value="1"/>
</dbReference>
<keyword evidence="9" id="KW-1185">Reference proteome</keyword>
<dbReference type="InterPro" id="IPR003660">
    <property type="entry name" value="HAMP_dom"/>
</dbReference>
<dbReference type="PROSITE" id="PS50887">
    <property type="entry name" value="GGDEF"/>
    <property type="match status" value="1"/>
</dbReference>
<dbReference type="SUPFAM" id="SSF55073">
    <property type="entry name" value="Nucleotide cyclase"/>
    <property type="match status" value="1"/>
</dbReference>
<dbReference type="GO" id="GO:0005886">
    <property type="term" value="C:plasma membrane"/>
    <property type="evidence" value="ECO:0007669"/>
    <property type="project" value="UniProtKB-SubCell"/>
</dbReference>
<dbReference type="SMART" id="SM00052">
    <property type="entry name" value="EAL"/>
    <property type="match status" value="1"/>
</dbReference>
<comment type="caution">
    <text evidence="8">The sequence shown here is derived from an EMBL/GenBank/DDBJ whole genome shotgun (WGS) entry which is preliminary data.</text>
</comment>
<feature type="transmembrane region" description="Helical" evidence="4">
    <location>
        <begin position="306"/>
        <end position="326"/>
    </location>
</feature>
<dbReference type="CDD" id="cd01949">
    <property type="entry name" value="GGDEF"/>
    <property type="match status" value="1"/>
</dbReference>
<evidence type="ECO:0000256" key="3">
    <source>
        <dbReference type="ARBA" id="ARBA00023136"/>
    </source>
</evidence>
<dbReference type="AlphaFoldDB" id="A0A4Y8PS34"/>
<dbReference type="Pfam" id="PF00990">
    <property type="entry name" value="GGDEF"/>
    <property type="match status" value="1"/>
</dbReference>
<dbReference type="PANTHER" id="PTHR44757:SF2">
    <property type="entry name" value="BIOFILM ARCHITECTURE MAINTENANCE PROTEIN MBAA"/>
    <property type="match status" value="1"/>
</dbReference>
<sequence length="821" mass="90943">MANTVFAPAIAFMNRLTYVQKFALIGFLLVLPMTLTAFFLLSDIHKDIDQARQKRSGLAYIEALQKAVESLQQQRGMRNAYLRGDVSFAPAIEANRRELGQRLEQLTTAERKAISSFAAPRFSRVDADWLLGLQNAGISFEAHSSVIRQLLDTIAAAAEASGLQRDEDKGRYPLINAVLLKLPPLLENVGRMRGIGTGAAAAGQLGAEERSDLIVYAGMLRSDLQTMSVKLKQQEREADFSKLDAFVAMTGAQLLDAAPITLDPHPYYEAATAALGSGAHLFSELLPQLDSSLADEAGRLELRQGVVLSLSLAIWLLVLYLFVAFYRSMRNTVAGLLEASRLVEKGDLSVRVAAGATRDEWSHVIESYNRMVDAAERMMVERRQHAEQVQKLAYHDALTGMPNRLLFQDRLSTALSQARRNGKMVAVLFLDLDRFKVVNDTLGHDSGDQLLREVAQRLLLCLRDGDTVCRLGGDEFILIAVGLHAINDAAALAERILHALAEPIELRQQRLNISTSVGVSLFPFDGDDAETLVKHADTAMYYAKSKGRNNVQFFDPVMSEKAALRLKGETDLRSALQHGQFVLYYQPRVDLQTGRVSAMEALVRWRHPEQGLILPADFIPLAEETGLIVPLGDWVLQTACLQAVGWQREGYEPLTISVNVSASQFERADFTDKLLRCLEESGLEPGWLELEVTETAVMKNVALTVQKLGRLKEIGIRISIDDFGTGFSSLSYLKHFQLDAIKIDRSFVKDIPHSAKDTAITKTIIALARRLNMRVVAEGVESDAQFQFLASRKCSELQGFYFSRPLPAGEARRFAACLPLP</sequence>
<feature type="domain" description="EAL" evidence="5">
    <location>
        <begin position="565"/>
        <end position="819"/>
    </location>
</feature>
<evidence type="ECO:0000256" key="4">
    <source>
        <dbReference type="SAM" id="Phobius"/>
    </source>
</evidence>
<evidence type="ECO:0000259" key="6">
    <source>
        <dbReference type="PROSITE" id="PS50885"/>
    </source>
</evidence>
<feature type="domain" description="HAMP" evidence="6">
    <location>
        <begin position="327"/>
        <end position="380"/>
    </location>
</feature>
<gene>
    <name evidence="8" type="ORF">B5M42_22625</name>
</gene>
<evidence type="ECO:0000256" key="1">
    <source>
        <dbReference type="ARBA" id="ARBA00004236"/>
    </source>
</evidence>
<keyword evidence="4" id="KW-0812">Transmembrane</keyword>
<keyword evidence="3 4" id="KW-0472">Membrane</keyword>
<dbReference type="CDD" id="cd01948">
    <property type="entry name" value="EAL"/>
    <property type="match status" value="1"/>
</dbReference>
<dbReference type="FunFam" id="3.20.20.450:FF:000001">
    <property type="entry name" value="Cyclic di-GMP phosphodiesterase yahA"/>
    <property type="match status" value="1"/>
</dbReference>
<dbReference type="InterPro" id="IPR029787">
    <property type="entry name" value="Nucleotide_cyclase"/>
</dbReference>
<proteinExistence type="predicted"/>
<dbReference type="Gene3D" id="3.30.70.270">
    <property type="match status" value="1"/>
</dbReference>
<dbReference type="InterPro" id="IPR052155">
    <property type="entry name" value="Biofilm_reg_signaling"/>
</dbReference>
<comment type="subcellular location">
    <subcellularLocation>
        <location evidence="1">Cell membrane</location>
    </subcellularLocation>
</comment>
<dbReference type="NCBIfam" id="TIGR00254">
    <property type="entry name" value="GGDEF"/>
    <property type="match status" value="1"/>
</dbReference>
<protein>
    <recommendedName>
        <fullName evidence="10">Diguanylate cyclase (GGDEF) domain-containing protein</fullName>
    </recommendedName>
</protein>
<name>A0A4Y8PS34_9BACL</name>
<dbReference type="Proteomes" id="UP000298246">
    <property type="component" value="Unassembled WGS sequence"/>
</dbReference>
<evidence type="ECO:0000259" key="7">
    <source>
        <dbReference type="PROSITE" id="PS50887"/>
    </source>
</evidence>
<feature type="transmembrane region" description="Helical" evidence="4">
    <location>
        <begin position="22"/>
        <end position="42"/>
    </location>
</feature>
<organism evidence="8 9">
    <name type="scientific">Paenibacillus athensensis</name>
    <dbReference type="NCBI Taxonomy" id="1967502"/>
    <lineage>
        <taxon>Bacteria</taxon>
        <taxon>Bacillati</taxon>
        <taxon>Bacillota</taxon>
        <taxon>Bacilli</taxon>
        <taxon>Bacillales</taxon>
        <taxon>Paenibacillaceae</taxon>
        <taxon>Paenibacillus</taxon>
    </lineage>
</organism>
<dbReference type="Gene3D" id="6.10.340.10">
    <property type="match status" value="1"/>
</dbReference>
<keyword evidence="4" id="KW-1133">Transmembrane helix</keyword>
<dbReference type="SUPFAM" id="SSF141868">
    <property type="entry name" value="EAL domain-like"/>
    <property type="match status" value="1"/>
</dbReference>